<accession>A0A2R3UAD3</accession>
<dbReference type="EMBL" id="MH029519">
    <property type="protein sequence ID" value="AVQ10201.1"/>
    <property type="molecule type" value="Genomic_DNA"/>
</dbReference>
<feature type="region of interest" description="Disordered" evidence="1">
    <location>
        <begin position="116"/>
        <end position="138"/>
    </location>
</feature>
<organism evidence="2">
    <name type="scientific">Gokushovirinae environmental samples</name>
    <dbReference type="NCBI Taxonomy" id="1478972"/>
    <lineage>
        <taxon>Viruses</taxon>
        <taxon>Monodnaviria</taxon>
        <taxon>Sangervirae</taxon>
        <taxon>Phixviricota</taxon>
        <taxon>Malgrandaviricetes</taxon>
        <taxon>Petitvirales</taxon>
        <taxon>Microviridae</taxon>
        <taxon>environmental samples</taxon>
    </lineage>
</organism>
<name>A0A2R3UAD3_9VIRU</name>
<feature type="compositionally biased region" description="Low complexity" evidence="1">
    <location>
        <begin position="116"/>
        <end position="127"/>
    </location>
</feature>
<reference evidence="2" key="1">
    <citation type="submission" date="2018-03" db="EMBL/GenBank/DDBJ databases">
        <title>Twenty-four Novel Viral Genomes identified from the Dushanzi Mud Volcanic Sediment in Xinjiang, China.</title>
        <authorList>
            <person name="Han L."/>
        </authorList>
    </citation>
    <scope>NUCLEOTIDE SEQUENCE</scope>
</reference>
<protein>
    <submittedName>
        <fullName evidence="2">Capsid protein VP2-related protein</fullName>
    </submittedName>
</protein>
<evidence type="ECO:0000256" key="1">
    <source>
        <dbReference type="SAM" id="MobiDB-lite"/>
    </source>
</evidence>
<proteinExistence type="predicted"/>
<evidence type="ECO:0000313" key="2">
    <source>
        <dbReference type="EMBL" id="AVQ10201.1"/>
    </source>
</evidence>
<feature type="compositionally biased region" description="Basic and acidic residues" evidence="1">
    <location>
        <begin position="181"/>
        <end position="196"/>
    </location>
</feature>
<sequence>MFGIDDALLGAVATLGSGFLAKSGQQDANATNVALAREATAFNAEQAETNRQFSASSAQKAMEFSRQERGYAQEYNSAEAAQQRDFQERMSSTSYQRAVKDMQAAGLNPMLAFSQGGASSPAGAAGHSSGGSGAMGAGSAASAVAGHVESKTSPAILGSAGEAAMRLATLERVDAETDNIRAQTESERERPREIRGRSSVSEATAKEIEWKLKHIVPEQHVQEVNRAIQMAYETARSEKTYQEEVRQRVFRHEVEGRVSKAGLTENQRKELEAALPGLYNQMKVDQSEYGEKYRPFLRDIGAGTSSAASAAWAKRNMMRR</sequence>
<feature type="region of interest" description="Disordered" evidence="1">
    <location>
        <begin position="181"/>
        <end position="200"/>
    </location>
</feature>